<keyword evidence="2 7" id="KW-0812">Transmembrane</keyword>
<dbReference type="STRING" id="1508404.JMA_22870"/>
<keyword evidence="6 7" id="KW-0961">Cell wall biogenesis/degradation</keyword>
<dbReference type="CDD" id="cd08010">
    <property type="entry name" value="MltG_like"/>
    <property type="match status" value="1"/>
</dbReference>
<dbReference type="Pfam" id="PF02618">
    <property type="entry name" value="YceG"/>
    <property type="match status" value="1"/>
</dbReference>
<evidence type="ECO:0000313" key="8">
    <source>
        <dbReference type="EMBL" id="AJD91604.1"/>
    </source>
</evidence>
<accession>A0A0B5AUA3</accession>
<feature type="transmembrane region" description="Helical" evidence="7">
    <location>
        <begin position="28"/>
        <end position="51"/>
    </location>
</feature>
<reference evidence="8 9" key="1">
    <citation type="submission" date="2014-08" db="EMBL/GenBank/DDBJ databases">
        <title>Complete genome of a marine bacteria Jeotgalibacillus malaysiensis.</title>
        <authorList>
            <person name="Yaakop A.S."/>
            <person name="Chan K.-G."/>
            <person name="Goh K.M."/>
        </authorList>
    </citation>
    <scope>NUCLEOTIDE SEQUENCE [LARGE SCALE GENOMIC DNA]</scope>
    <source>
        <strain evidence="8 9">D5</strain>
    </source>
</reference>
<dbReference type="Proteomes" id="UP000031449">
    <property type="component" value="Chromosome"/>
</dbReference>
<dbReference type="GO" id="GO:0005886">
    <property type="term" value="C:plasma membrane"/>
    <property type="evidence" value="ECO:0007669"/>
    <property type="project" value="UniProtKB-SubCell"/>
</dbReference>
<comment type="subcellular location">
    <subcellularLocation>
        <location evidence="7">Cell membrane</location>
        <topology evidence="7">Single-pass membrane protein</topology>
    </subcellularLocation>
</comment>
<dbReference type="EC" id="4.2.2.29" evidence="7"/>
<evidence type="ECO:0000313" key="9">
    <source>
        <dbReference type="Proteomes" id="UP000031449"/>
    </source>
</evidence>
<evidence type="ECO:0000256" key="7">
    <source>
        <dbReference type="HAMAP-Rule" id="MF_02065"/>
    </source>
</evidence>
<dbReference type="InterPro" id="IPR003770">
    <property type="entry name" value="MLTG-like"/>
</dbReference>
<dbReference type="HAMAP" id="MF_02065">
    <property type="entry name" value="MltG"/>
    <property type="match status" value="1"/>
</dbReference>
<feature type="site" description="Important for catalytic activity" evidence="7">
    <location>
        <position position="274"/>
    </location>
</feature>
<keyword evidence="1 7" id="KW-1003">Cell membrane</keyword>
<sequence length="394" mass="44302">MSEKSSLIDQWKLNLQERKKEAKQVRKIVFILLIVFVFLTAGAVLGAYSYISSALEPVDETDENAVAVEIPIGSSVDGITQTLEDNGIIKNAQVYKYYLKFNNETDFQAGTYNMTPAMTLSEITESLKTGKIYNEPLFNVTIPEGLVLEEIADIIAENTDYTQEEFMETVTDETFINSLMEKYPSLITEEVKSENIKRSLEGYLFPATYPFYEENPSLESIITQMVEAMNNNVAPYIDLLPAFAEGDYTGAEAEEGKVMSVHDLLTMASLLEEEATATTDRAMIAGIFYNRLESEMPLQTDPTVLYAKGEWQDRVLFEDLEIDDPYNTYQVQGLPPGPIAAPGATSLEAAVSPERSDYLYFLTSAEDGAMYYSETLEEHERKAEEFIYSVNDEE</sequence>
<evidence type="ECO:0000256" key="4">
    <source>
        <dbReference type="ARBA" id="ARBA00023136"/>
    </source>
</evidence>
<evidence type="ECO:0000256" key="2">
    <source>
        <dbReference type="ARBA" id="ARBA00022692"/>
    </source>
</evidence>
<dbReference type="GO" id="GO:0009252">
    <property type="term" value="P:peptidoglycan biosynthetic process"/>
    <property type="evidence" value="ECO:0007669"/>
    <property type="project" value="UniProtKB-UniRule"/>
</dbReference>
<keyword evidence="3 7" id="KW-1133">Transmembrane helix</keyword>
<evidence type="ECO:0000256" key="1">
    <source>
        <dbReference type="ARBA" id="ARBA00022475"/>
    </source>
</evidence>
<evidence type="ECO:0000256" key="5">
    <source>
        <dbReference type="ARBA" id="ARBA00023239"/>
    </source>
</evidence>
<gene>
    <name evidence="7" type="primary">mltG</name>
    <name evidence="8" type="ORF">JMA_22870</name>
</gene>
<proteinExistence type="inferred from homology"/>
<organism evidence="8 9">
    <name type="scientific">Jeotgalibacillus malaysiensis</name>
    <dbReference type="NCBI Taxonomy" id="1508404"/>
    <lineage>
        <taxon>Bacteria</taxon>
        <taxon>Bacillati</taxon>
        <taxon>Bacillota</taxon>
        <taxon>Bacilli</taxon>
        <taxon>Bacillales</taxon>
        <taxon>Caryophanaceae</taxon>
        <taxon>Jeotgalibacillus</taxon>
    </lineage>
</organism>
<dbReference type="AlphaFoldDB" id="A0A0B5AUA3"/>
<dbReference type="PANTHER" id="PTHR30518:SF2">
    <property type="entry name" value="ENDOLYTIC MUREIN TRANSGLYCOSYLASE"/>
    <property type="match status" value="1"/>
</dbReference>
<dbReference type="EMBL" id="CP009416">
    <property type="protein sequence ID" value="AJD91604.1"/>
    <property type="molecule type" value="Genomic_DNA"/>
</dbReference>
<evidence type="ECO:0000256" key="6">
    <source>
        <dbReference type="ARBA" id="ARBA00023316"/>
    </source>
</evidence>
<dbReference type="PANTHER" id="PTHR30518">
    <property type="entry name" value="ENDOLYTIC MUREIN TRANSGLYCOSYLASE"/>
    <property type="match status" value="1"/>
</dbReference>
<dbReference type="GO" id="GO:0071555">
    <property type="term" value="P:cell wall organization"/>
    <property type="evidence" value="ECO:0007669"/>
    <property type="project" value="UniProtKB-KW"/>
</dbReference>
<dbReference type="HOGENOM" id="CLU_025574_2_3_9"/>
<evidence type="ECO:0000256" key="3">
    <source>
        <dbReference type="ARBA" id="ARBA00022989"/>
    </source>
</evidence>
<comment type="similarity">
    <text evidence="7">Belongs to the transglycosylase MltG family.</text>
</comment>
<protein>
    <recommendedName>
        <fullName evidence="7">Endolytic murein transglycosylase</fullName>
        <ecNumber evidence="7">4.2.2.29</ecNumber>
    </recommendedName>
    <alternativeName>
        <fullName evidence="7">Peptidoglycan lytic transglycosylase</fullName>
    </alternativeName>
    <alternativeName>
        <fullName evidence="7">Peptidoglycan polymerization terminase</fullName>
    </alternativeName>
</protein>
<keyword evidence="5 7" id="KW-0456">Lyase</keyword>
<comment type="function">
    <text evidence="7">Functions as a peptidoglycan terminase that cleaves nascent peptidoglycan strands endolytically to terminate their elongation.</text>
</comment>
<dbReference type="KEGG" id="jeo:JMA_22870"/>
<dbReference type="OrthoDB" id="9814591at2"/>
<comment type="catalytic activity">
    <reaction evidence="7">
        <text>a peptidoglycan chain = a peptidoglycan chain with N-acetyl-1,6-anhydromuramyl-[peptide] at the reducing end + a peptidoglycan chain with N-acetylglucosamine at the non-reducing end.</text>
        <dbReference type="EC" id="4.2.2.29"/>
    </reaction>
</comment>
<keyword evidence="9" id="KW-1185">Reference proteome</keyword>
<name>A0A0B5AUA3_9BACL</name>
<keyword evidence="4 7" id="KW-0472">Membrane</keyword>
<dbReference type="NCBIfam" id="TIGR00247">
    <property type="entry name" value="endolytic transglycosylase MltG"/>
    <property type="match status" value="1"/>
</dbReference>
<dbReference type="Gene3D" id="3.30.1490.480">
    <property type="entry name" value="Endolytic murein transglycosylase"/>
    <property type="match status" value="1"/>
</dbReference>
<dbReference type="GO" id="GO:0008932">
    <property type="term" value="F:lytic endotransglycosylase activity"/>
    <property type="evidence" value="ECO:0007669"/>
    <property type="project" value="UniProtKB-UniRule"/>
</dbReference>